<dbReference type="GO" id="GO:0016757">
    <property type="term" value="F:glycosyltransferase activity"/>
    <property type="evidence" value="ECO:0007669"/>
    <property type="project" value="InterPro"/>
</dbReference>
<organism evidence="2 3">
    <name type="scientific">Shimia marina</name>
    <dbReference type="NCBI Taxonomy" id="321267"/>
    <lineage>
        <taxon>Bacteria</taxon>
        <taxon>Pseudomonadati</taxon>
        <taxon>Pseudomonadota</taxon>
        <taxon>Alphaproteobacteria</taxon>
        <taxon>Rhodobacterales</taxon>
        <taxon>Roseobacteraceae</taxon>
    </lineage>
</organism>
<gene>
    <name evidence="2" type="ORF">SHM7688_00943</name>
</gene>
<evidence type="ECO:0000259" key="1">
    <source>
        <dbReference type="Pfam" id="PF00534"/>
    </source>
</evidence>
<sequence>MWWCFGLFETSVCSEPDFFEFKTYWERHLKILYYNWVDYLDQEKRGGGVTVYQANLMSSLKQNCEVHEVFLSAGISYDLFGGKPRWEATQTGPSDTRRYDLINSGVLAPSHHSFGDPAQVDHEATTAAFIDFVNATGPYDVIHFNNLEGVPASVLKIKEIWPQTRIILSLHNYYFACPQVNLWHQERETCEDFNAGMKCADCLHGQHNPRHLRIANGLSYRLKKAGLHPDSWTFKFCFTWTMRLARRAVRVLRTVRGLGKSTSLKLEPPHETAQGFVERRSRFIALINAHCDRVLCVSDAVSDLAKHYGIAPHLVHTNYIGTREAQEFQRTKPHSGPVATDGGLTLAYLGYMRRDKGFYFLLSALENLPKETAQRIHLTVAARRGDAETMQRLQALQTHLAEVTHMDGYHHDDLDTLLEKVDVGVIPVLWHDNLPQVAIEMHARHIPLLTSHMGGAKELANCPDMVFEAGNEAQFQDRLTALLEGRVDMDAYWRSAMAPKDMASHMKELFAHYQKDAS</sequence>
<protein>
    <submittedName>
        <fullName evidence="2">Glycosyltransferase, GG-Bacteroidales peptide system</fullName>
    </submittedName>
</protein>
<dbReference type="PANTHER" id="PTHR12526">
    <property type="entry name" value="GLYCOSYLTRANSFERASE"/>
    <property type="match status" value="1"/>
</dbReference>
<dbReference type="CDD" id="cd03801">
    <property type="entry name" value="GT4_PimA-like"/>
    <property type="match status" value="1"/>
</dbReference>
<dbReference type="Gene3D" id="3.40.50.2000">
    <property type="entry name" value="Glycogen Phosphorylase B"/>
    <property type="match status" value="2"/>
</dbReference>
<dbReference type="EMBL" id="CYPW01000006">
    <property type="protein sequence ID" value="CUH51506.1"/>
    <property type="molecule type" value="Genomic_DNA"/>
</dbReference>
<dbReference type="InterPro" id="IPR001296">
    <property type="entry name" value="Glyco_trans_1"/>
</dbReference>
<dbReference type="Proteomes" id="UP000054823">
    <property type="component" value="Unassembled WGS sequence"/>
</dbReference>
<dbReference type="SUPFAM" id="SSF53756">
    <property type="entry name" value="UDP-Glycosyltransferase/glycogen phosphorylase"/>
    <property type="match status" value="1"/>
</dbReference>
<name>A0A0P1EMC5_9RHOB</name>
<evidence type="ECO:0000313" key="2">
    <source>
        <dbReference type="EMBL" id="CUH51506.1"/>
    </source>
</evidence>
<evidence type="ECO:0000313" key="3">
    <source>
        <dbReference type="Proteomes" id="UP000054823"/>
    </source>
</evidence>
<reference evidence="2 3" key="1">
    <citation type="submission" date="2015-09" db="EMBL/GenBank/DDBJ databases">
        <authorList>
            <consortium name="Swine Surveillance"/>
        </authorList>
    </citation>
    <scope>NUCLEOTIDE SEQUENCE [LARGE SCALE GENOMIC DNA]</scope>
    <source>
        <strain evidence="2 3">CECT 7688</strain>
    </source>
</reference>
<accession>A0A0P1EMC5</accession>
<feature type="domain" description="Glycosyl transferase family 1" evidence="1">
    <location>
        <begin position="343"/>
        <end position="494"/>
    </location>
</feature>
<dbReference type="Pfam" id="PF00534">
    <property type="entry name" value="Glycos_transf_1"/>
    <property type="match status" value="1"/>
</dbReference>
<keyword evidence="2" id="KW-0808">Transferase</keyword>
<keyword evidence="3" id="KW-1185">Reference proteome</keyword>
<dbReference type="AlphaFoldDB" id="A0A0P1EMC5"/>
<proteinExistence type="predicted"/>
<dbReference type="STRING" id="321267.SHM7688_00943"/>